<dbReference type="AlphaFoldDB" id="A0A9R1E058"/>
<comment type="caution">
    <text evidence="9">The sequence shown here is derived from an EMBL/GenBank/DDBJ whole genome shotgun (WGS) entry which is preliminary data.</text>
</comment>
<dbReference type="GO" id="GO:0005634">
    <property type="term" value="C:nucleus"/>
    <property type="evidence" value="ECO:0007669"/>
    <property type="project" value="UniProtKB-SubCell"/>
</dbReference>
<dbReference type="PANTHER" id="PTHR31072">
    <property type="entry name" value="TRANSCRIPTION FACTOR TCP4-RELATED"/>
    <property type="match status" value="1"/>
</dbReference>
<dbReference type="InterPro" id="IPR005333">
    <property type="entry name" value="Transcription_factor_TCP"/>
</dbReference>
<feature type="region of interest" description="Disordered" evidence="6">
    <location>
        <begin position="256"/>
        <end position="337"/>
    </location>
</feature>
<feature type="domain" description="TCP" evidence="7">
    <location>
        <begin position="187"/>
        <end position="245"/>
    </location>
</feature>
<evidence type="ECO:0000313" key="9">
    <source>
        <dbReference type="EMBL" id="KAF7001124.1"/>
    </source>
</evidence>
<sequence length="548" mass="59215">MGYSLLVWPIEWYAPTASFRTPPSSSLIKSGDLSLPPSLHRLLSSYSHSTSPLSLPPSPRRAPSTPLPSPQGAHGIARRSVPPIPRARLPLPASPRRPAWLNFATNALWVGHERHWRRLAGGPIHIRMELSVAAAAVELGKRGRPEDQDHDQEQDHGDAKRLALVPWPPHQQHPSSRIYRVSRGSGGKDRHSKVYTAKGIRDRRVRLSVATAIQFYDLQDRLGYDQPSKAVEWLIKAAAAAIDKLPELDAAAFPNHPASASANKQSSALHAEADGSQLQQQQLTRSGCSSTSETSKGSVLSLSRSDSRVKARERARDRSASVKDKDDSVTAAVRRRAPSAQAASFTELLTGLAAATPAVAQHKQHNSWQQMTASATADYLGFSQPRKSGHGMLHTFASPAPHLGNIAPVAMAPAQHFSLSAGGGDSQTEMPHFSFSQDHYMPVHAAPASGPAVDYSLNFSMSSGLVGVNNTRGTLQSNSQPHLSGHHHHHQQLQRLSTPLDAPHIPFLFSPAVAVASPTTAESHFGAAAALQLWEGFRHSDMKEKGKN</sequence>
<reference evidence="9" key="1">
    <citation type="journal article" date="2017" name="Gigascience">
        <title>The first near-complete assembly of the hexaploid bread wheat genome, Triticum aestivum.</title>
        <authorList>
            <person name="Zimin A.V."/>
            <person name="Puiu D."/>
            <person name="Hall R."/>
            <person name="Kingan S."/>
            <person name="Clavijo B.J."/>
            <person name="Salzberg S.L."/>
        </authorList>
    </citation>
    <scope>NUCLEOTIDE SEQUENCE</scope>
    <source>
        <tissue evidence="9">Leaf</tissue>
    </source>
</reference>
<dbReference type="InterPro" id="IPR017888">
    <property type="entry name" value="CYC/TB1_R_domain"/>
</dbReference>
<comment type="subcellular location">
    <subcellularLocation>
        <location evidence="1">Nucleus</location>
    </subcellularLocation>
</comment>
<evidence type="ECO:0000256" key="2">
    <source>
        <dbReference type="ARBA" id="ARBA00023015"/>
    </source>
</evidence>
<accession>A0A9R1E058</accession>
<keyword evidence="2" id="KW-0805">Transcription regulation</keyword>
<feature type="compositionally biased region" description="Polar residues" evidence="6">
    <location>
        <begin position="276"/>
        <end position="294"/>
    </location>
</feature>
<dbReference type="PANTHER" id="PTHR31072:SF93">
    <property type="entry name" value="TRANSCRIPTION FACTOR TCP24"/>
    <property type="match status" value="1"/>
</dbReference>
<evidence type="ECO:0000256" key="1">
    <source>
        <dbReference type="ARBA" id="ARBA00004123"/>
    </source>
</evidence>
<feature type="compositionally biased region" description="Low complexity" evidence="6">
    <location>
        <begin position="295"/>
        <end position="304"/>
    </location>
</feature>
<keyword evidence="5" id="KW-0539">Nucleus</keyword>
<feature type="compositionally biased region" description="Polar residues" evidence="6">
    <location>
        <begin position="258"/>
        <end position="268"/>
    </location>
</feature>
<keyword evidence="3" id="KW-0238">DNA-binding</keyword>
<dbReference type="OrthoDB" id="688758at2759"/>
<dbReference type="GO" id="GO:0003700">
    <property type="term" value="F:DNA-binding transcription factor activity"/>
    <property type="evidence" value="ECO:0007669"/>
    <property type="project" value="InterPro"/>
</dbReference>
<feature type="domain" description="R" evidence="8">
    <location>
        <begin position="305"/>
        <end position="325"/>
    </location>
</feature>
<dbReference type="Pfam" id="PF03634">
    <property type="entry name" value="TCP"/>
    <property type="match status" value="1"/>
</dbReference>
<feature type="compositionally biased region" description="Basic and acidic residues" evidence="6">
    <location>
        <begin position="305"/>
        <end position="328"/>
    </location>
</feature>
<reference evidence="9" key="2">
    <citation type="submission" date="2020-03" db="EMBL/GenBank/DDBJ databases">
        <title>The second near-complete assembly of the hexaploid bread wheat (Triticum aestivum) genome.</title>
        <authorList>
            <person name="Zimin A.V."/>
            <person name="Puiu D."/>
            <person name="Shumante A."/>
            <person name="Alonge M."/>
            <person name="Salzberg S.L."/>
        </authorList>
    </citation>
    <scope>NUCLEOTIDE SEQUENCE</scope>
    <source>
        <tissue evidence="9">Leaf</tissue>
    </source>
</reference>
<dbReference type="EMBL" id="CM022214">
    <property type="protein sequence ID" value="KAF7001124.1"/>
    <property type="molecule type" value="Genomic_DNA"/>
</dbReference>
<dbReference type="PROSITE" id="PS51369">
    <property type="entry name" value="TCP"/>
    <property type="match status" value="1"/>
</dbReference>
<feature type="region of interest" description="Disordered" evidence="6">
    <location>
        <begin position="49"/>
        <end position="78"/>
    </location>
</feature>
<feature type="compositionally biased region" description="Pro residues" evidence="6">
    <location>
        <begin position="54"/>
        <end position="69"/>
    </location>
</feature>
<evidence type="ECO:0000256" key="5">
    <source>
        <dbReference type="ARBA" id="ARBA00023242"/>
    </source>
</evidence>
<evidence type="ECO:0000259" key="7">
    <source>
        <dbReference type="PROSITE" id="PS51369"/>
    </source>
</evidence>
<evidence type="ECO:0000256" key="3">
    <source>
        <dbReference type="ARBA" id="ARBA00023125"/>
    </source>
</evidence>
<dbReference type="PROSITE" id="PS51370">
    <property type="entry name" value="R"/>
    <property type="match status" value="1"/>
</dbReference>
<dbReference type="InterPro" id="IPR017887">
    <property type="entry name" value="TF_TCP_subgr"/>
</dbReference>
<dbReference type="GO" id="GO:0003677">
    <property type="term" value="F:DNA binding"/>
    <property type="evidence" value="ECO:0007669"/>
    <property type="project" value="UniProtKB-KW"/>
</dbReference>
<name>A0A9R1E058_WHEAT</name>
<organism evidence="9">
    <name type="scientific">Triticum aestivum</name>
    <name type="common">Wheat</name>
    <dbReference type="NCBI Taxonomy" id="4565"/>
    <lineage>
        <taxon>Eukaryota</taxon>
        <taxon>Viridiplantae</taxon>
        <taxon>Streptophyta</taxon>
        <taxon>Embryophyta</taxon>
        <taxon>Tracheophyta</taxon>
        <taxon>Spermatophyta</taxon>
        <taxon>Magnoliopsida</taxon>
        <taxon>Liliopsida</taxon>
        <taxon>Poales</taxon>
        <taxon>Poaceae</taxon>
        <taxon>BOP clade</taxon>
        <taxon>Pooideae</taxon>
        <taxon>Triticodae</taxon>
        <taxon>Triticeae</taxon>
        <taxon>Triticinae</taxon>
        <taxon>Triticum</taxon>
    </lineage>
</organism>
<dbReference type="Proteomes" id="UP000815260">
    <property type="component" value="Chromosome 2A"/>
</dbReference>
<evidence type="ECO:0000259" key="8">
    <source>
        <dbReference type="PROSITE" id="PS51370"/>
    </source>
</evidence>
<gene>
    <name evidence="9" type="ORF">CFC21_016855</name>
</gene>
<evidence type="ECO:0008006" key="10">
    <source>
        <dbReference type="Google" id="ProtNLM"/>
    </source>
</evidence>
<evidence type="ECO:0000256" key="4">
    <source>
        <dbReference type="ARBA" id="ARBA00023163"/>
    </source>
</evidence>
<evidence type="ECO:0000256" key="6">
    <source>
        <dbReference type="SAM" id="MobiDB-lite"/>
    </source>
</evidence>
<proteinExistence type="predicted"/>
<protein>
    <recommendedName>
        <fullName evidence="10">TCP domain-containing protein</fullName>
    </recommendedName>
</protein>
<keyword evidence="4" id="KW-0804">Transcription</keyword>
<feature type="region of interest" description="Disordered" evidence="6">
    <location>
        <begin position="169"/>
        <end position="192"/>
    </location>
</feature>